<evidence type="ECO:0000256" key="4">
    <source>
        <dbReference type="ARBA" id="ARBA00024732"/>
    </source>
</evidence>
<feature type="site" description="Lowers pKa of active site Cys" evidence="5 9">
    <location>
        <position position="148"/>
    </location>
</feature>
<dbReference type="EMBL" id="CP063458">
    <property type="protein sequence ID" value="QOV90055.1"/>
    <property type="molecule type" value="Genomic_DNA"/>
</dbReference>
<dbReference type="GO" id="GO:0005737">
    <property type="term" value="C:cytoplasm"/>
    <property type="evidence" value="ECO:0007669"/>
    <property type="project" value="UniProtKB-SubCell"/>
</dbReference>
<feature type="binding site" evidence="5 8">
    <location>
        <begin position="78"/>
        <end position="85"/>
    </location>
    <ligand>
        <name>substrate</name>
    </ligand>
</feature>
<keyword evidence="2 5" id="KW-0808">Transferase</keyword>
<dbReference type="AlphaFoldDB" id="A0A7M2WX32"/>
<evidence type="ECO:0000256" key="2">
    <source>
        <dbReference type="ARBA" id="ARBA00022679"/>
    </source>
</evidence>
<dbReference type="SUPFAM" id="SSF55681">
    <property type="entry name" value="Class II aaRS and biotin synthetases"/>
    <property type="match status" value="1"/>
</dbReference>
<sequence length="236" mass="25276">MLVTDLGQLAYRPAWELQEQAHARVLAGGEEELLLVEHLPVITLGRRGSVEGSEMARNLLASPESLAAAGVEVVQSDRGGDITFHGPGQVVAYPIVRLNDHRMSVGAYVRRLEQAVIDTFADLRISARREEGAVGIWVDDATSGQAAKICAVGVRIKRGISLHGIALNVTTDLDYFNLIVPCGLAGRPVTSVRHVLGSNTTADAIALFAEARNALTRRLVQTFAHKATSVAHTDDA</sequence>
<dbReference type="PANTHER" id="PTHR10993">
    <property type="entry name" value="OCTANOYLTRANSFERASE"/>
    <property type="match status" value="1"/>
</dbReference>
<evidence type="ECO:0000256" key="8">
    <source>
        <dbReference type="PIRSR" id="PIRSR016262-2"/>
    </source>
</evidence>
<comment type="pathway">
    <text evidence="1 5 6">Protein modification; protein lipoylation via endogenous pathway; protein N(6)-(lipoyl)lysine from octanoyl-[acyl-carrier-protein]: step 1/2.</text>
</comment>
<dbReference type="PIRSF" id="PIRSF016262">
    <property type="entry name" value="LPLase"/>
    <property type="match status" value="1"/>
</dbReference>
<dbReference type="PROSITE" id="PS01313">
    <property type="entry name" value="LIPB"/>
    <property type="match status" value="1"/>
</dbReference>
<accession>A0A7M2WX32</accession>
<gene>
    <name evidence="5 11" type="primary">lipB</name>
    <name evidence="11" type="ORF">IPV69_01390</name>
</gene>
<keyword evidence="5" id="KW-0963">Cytoplasm</keyword>
<keyword evidence="12" id="KW-1185">Reference proteome</keyword>
<evidence type="ECO:0000256" key="5">
    <source>
        <dbReference type="HAMAP-Rule" id="MF_00013"/>
    </source>
</evidence>
<evidence type="ECO:0000313" key="12">
    <source>
        <dbReference type="Proteomes" id="UP000593765"/>
    </source>
</evidence>
<dbReference type="RefSeq" id="WP_206293125.1">
    <property type="nucleotide sequence ID" value="NZ_CP063458.1"/>
</dbReference>
<comment type="miscellaneous">
    <text evidence="5">In the reaction, the free carboxyl group of octanoic acid is attached via an amide linkage to the epsilon-amino group of a specific lysine residue of lipoyl domains of lipoate-dependent enzymes.</text>
</comment>
<dbReference type="GO" id="GO:0033819">
    <property type="term" value="F:lipoyl(octanoyl) transferase activity"/>
    <property type="evidence" value="ECO:0007669"/>
    <property type="project" value="UniProtKB-EC"/>
</dbReference>
<reference evidence="11 12" key="1">
    <citation type="submission" date="2020-10" db="EMBL/GenBank/DDBJ databases">
        <title>Wide distribution of Phycisphaera-like planctomycetes from WD2101 soil group in peatlands and genome analysis of the first cultivated representative.</title>
        <authorList>
            <person name="Dedysh S.N."/>
            <person name="Beletsky A.V."/>
            <person name="Ivanova A."/>
            <person name="Kulichevskaya I.S."/>
            <person name="Suzina N.E."/>
            <person name="Philippov D.A."/>
            <person name="Rakitin A.L."/>
            <person name="Mardanov A.V."/>
            <person name="Ravin N.V."/>
        </authorList>
    </citation>
    <scope>NUCLEOTIDE SEQUENCE [LARGE SCALE GENOMIC DNA]</scope>
    <source>
        <strain evidence="11 12">M1803</strain>
    </source>
</reference>
<evidence type="ECO:0000259" key="10">
    <source>
        <dbReference type="PROSITE" id="PS51733"/>
    </source>
</evidence>
<protein>
    <recommendedName>
        <fullName evidence="5 6">Octanoyltransferase</fullName>
        <ecNumber evidence="5 6">2.3.1.181</ecNumber>
    </recommendedName>
    <alternativeName>
        <fullName evidence="5">Lipoate-protein ligase B</fullName>
    </alternativeName>
    <alternativeName>
        <fullName evidence="5">Lipoyl/octanoyl transferase</fullName>
    </alternativeName>
    <alternativeName>
        <fullName evidence="5">Octanoyl-[acyl-carrier-protein]-protein N-octanoyltransferase</fullName>
    </alternativeName>
</protein>
<dbReference type="InterPro" id="IPR020605">
    <property type="entry name" value="Octanoyltransferase_CS"/>
</dbReference>
<organism evidence="11 12">
    <name type="scientific">Humisphaera borealis</name>
    <dbReference type="NCBI Taxonomy" id="2807512"/>
    <lineage>
        <taxon>Bacteria</taxon>
        <taxon>Pseudomonadati</taxon>
        <taxon>Planctomycetota</taxon>
        <taxon>Phycisphaerae</taxon>
        <taxon>Tepidisphaerales</taxon>
        <taxon>Tepidisphaeraceae</taxon>
        <taxon>Humisphaera</taxon>
    </lineage>
</organism>
<evidence type="ECO:0000256" key="6">
    <source>
        <dbReference type="PIRNR" id="PIRNR016262"/>
    </source>
</evidence>
<feature type="binding site" evidence="5 8">
    <location>
        <begin position="164"/>
        <end position="166"/>
    </location>
    <ligand>
        <name>substrate</name>
    </ligand>
</feature>
<dbReference type="InterPro" id="IPR000544">
    <property type="entry name" value="Octanoyltransferase"/>
</dbReference>
<dbReference type="PANTHER" id="PTHR10993:SF7">
    <property type="entry name" value="LIPOYLTRANSFERASE 2, MITOCHONDRIAL-RELATED"/>
    <property type="match status" value="1"/>
</dbReference>
<evidence type="ECO:0000256" key="1">
    <source>
        <dbReference type="ARBA" id="ARBA00004821"/>
    </source>
</evidence>
<comment type="similarity">
    <text evidence="5 6">Belongs to the LipB family.</text>
</comment>
<feature type="binding site" evidence="5 8">
    <location>
        <begin position="151"/>
        <end position="153"/>
    </location>
    <ligand>
        <name>substrate</name>
    </ligand>
</feature>
<evidence type="ECO:0000256" key="3">
    <source>
        <dbReference type="ARBA" id="ARBA00023315"/>
    </source>
</evidence>
<evidence type="ECO:0000256" key="7">
    <source>
        <dbReference type="PIRSR" id="PIRSR016262-1"/>
    </source>
</evidence>
<name>A0A7M2WX32_9BACT</name>
<dbReference type="NCBIfam" id="TIGR00214">
    <property type="entry name" value="lipB"/>
    <property type="match status" value="1"/>
</dbReference>
<dbReference type="CDD" id="cd16444">
    <property type="entry name" value="LipB"/>
    <property type="match status" value="1"/>
</dbReference>
<evidence type="ECO:0000256" key="9">
    <source>
        <dbReference type="PIRSR" id="PIRSR016262-3"/>
    </source>
</evidence>
<dbReference type="UniPathway" id="UPA00538">
    <property type="reaction ID" value="UER00592"/>
</dbReference>
<feature type="domain" description="BPL/LPL catalytic" evidence="10">
    <location>
        <begin position="27"/>
        <end position="227"/>
    </location>
</feature>
<comment type="subcellular location">
    <subcellularLocation>
        <location evidence="5">Cytoplasm</location>
    </subcellularLocation>
</comment>
<dbReference type="KEGG" id="hbs:IPV69_01390"/>
<dbReference type="NCBIfam" id="NF010925">
    <property type="entry name" value="PRK14345.1"/>
    <property type="match status" value="1"/>
</dbReference>
<comment type="catalytic activity">
    <reaction evidence="5 6">
        <text>octanoyl-[ACP] + L-lysyl-[protein] = N(6)-octanoyl-L-lysyl-[protein] + holo-[ACP] + H(+)</text>
        <dbReference type="Rhea" id="RHEA:17665"/>
        <dbReference type="Rhea" id="RHEA-COMP:9636"/>
        <dbReference type="Rhea" id="RHEA-COMP:9685"/>
        <dbReference type="Rhea" id="RHEA-COMP:9752"/>
        <dbReference type="Rhea" id="RHEA-COMP:9928"/>
        <dbReference type="ChEBI" id="CHEBI:15378"/>
        <dbReference type="ChEBI" id="CHEBI:29969"/>
        <dbReference type="ChEBI" id="CHEBI:64479"/>
        <dbReference type="ChEBI" id="CHEBI:78463"/>
        <dbReference type="ChEBI" id="CHEBI:78809"/>
        <dbReference type="EC" id="2.3.1.181"/>
    </reaction>
</comment>
<dbReference type="Pfam" id="PF21948">
    <property type="entry name" value="LplA-B_cat"/>
    <property type="match status" value="1"/>
</dbReference>
<dbReference type="InterPro" id="IPR004143">
    <property type="entry name" value="BPL_LPL_catalytic"/>
</dbReference>
<dbReference type="InterPro" id="IPR045864">
    <property type="entry name" value="aa-tRNA-synth_II/BPL/LPL"/>
</dbReference>
<dbReference type="GO" id="GO:0009249">
    <property type="term" value="P:protein lipoylation"/>
    <property type="evidence" value="ECO:0007669"/>
    <property type="project" value="InterPro"/>
</dbReference>
<dbReference type="Gene3D" id="3.30.930.10">
    <property type="entry name" value="Bira Bifunctional Protein, Domain 2"/>
    <property type="match status" value="1"/>
</dbReference>
<keyword evidence="3 5" id="KW-0012">Acyltransferase</keyword>
<dbReference type="PROSITE" id="PS51733">
    <property type="entry name" value="BPL_LPL_CATALYTIC"/>
    <property type="match status" value="1"/>
</dbReference>
<feature type="active site" description="Acyl-thioester intermediate" evidence="5 7">
    <location>
        <position position="182"/>
    </location>
</feature>
<comment type="function">
    <text evidence="4 5 6">Catalyzes the transfer of endogenously produced octanoic acid from octanoyl-acyl-carrier-protein onto the lipoyl domains of lipoate-dependent enzymes. Lipoyl-ACP can also act as a substrate although octanoyl-ACP is likely to be the physiological substrate.</text>
</comment>
<dbReference type="HAMAP" id="MF_00013">
    <property type="entry name" value="LipB"/>
    <property type="match status" value="1"/>
</dbReference>
<dbReference type="Proteomes" id="UP000593765">
    <property type="component" value="Chromosome"/>
</dbReference>
<evidence type="ECO:0000313" key="11">
    <source>
        <dbReference type="EMBL" id="QOV90055.1"/>
    </source>
</evidence>
<dbReference type="EC" id="2.3.1.181" evidence="5 6"/>
<proteinExistence type="inferred from homology"/>